<dbReference type="Proteomes" id="UP000821865">
    <property type="component" value="Chromosome 9"/>
</dbReference>
<evidence type="ECO:0000313" key="1">
    <source>
        <dbReference type="EMBL" id="KAH7932649.1"/>
    </source>
</evidence>
<dbReference type="EMBL" id="CM023478">
    <property type="protein sequence ID" value="KAH7932649.1"/>
    <property type="molecule type" value="Genomic_DNA"/>
</dbReference>
<reference evidence="1" key="1">
    <citation type="submission" date="2020-05" db="EMBL/GenBank/DDBJ databases">
        <title>Large-scale comparative analyses of tick genomes elucidate their genetic diversity and vector capacities.</title>
        <authorList>
            <person name="Jia N."/>
            <person name="Wang J."/>
            <person name="Shi W."/>
            <person name="Du L."/>
            <person name="Sun Y."/>
            <person name="Zhan W."/>
            <person name="Jiang J."/>
            <person name="Wang Q."/>
            <person name="Zhang B."/>
            <person name="Ji P."/>
            <person name="Sakyi L.B."/>
            <person name="Cui X."/>
            <person name="Yuan T."/>
            <person name="Jiang B."/>
            <person name="Yang W."/>
            <person name="Lam T.T.-Y."/>
            <person name="Chang Q."/>
            <person name="Ding S."/>
            <person name="Wang X."/>
            <person name="Zhu J."/>
            <person name="Ruan X."/>
            <person name="Zhao L."/>
            <person name="Wei J."/>
            <person name="Que T."/>
            <person name="Du C."/>
            <person name="Cheng J."/>
            <person name="Dai P."/>
            <person name="Han X."/>
            <person name="Huang E."/>
            <person name="Gao Y."/>
            <person name="Liu J."/>
            <person name="Shao H."/>
            <person name="Ye R."/>
            <person name="Li L."/>
            <person name="Wei W."/>
            <person name="Wang X."/>
            <person name="Wang C."/>
            <person name="Yang T."/>
            <person name="Huo Q."/>
            <person name="Li W."/>
            <person name="Guo W."/>
            <person name="Chen H."/>
            <person name="Zhou L."/>
            <person name="Ni X."/>
            <person name="Tian J."/>
            <person name="Zhou Y."/>
            <person name="Sheng Y."/>
            <person name="Liu T."/>
            <person name="Pan Y."/>
            <person name="Xia L."/>
            <person name="Li J."/>
            <person name="Zhao F."/>
            <person name="Cao W."/>
        </authorList>
    </citation>
    <scope>NUCLEOTIDE SEQUENCE</scope>
    <source>
        <strain evidence="1">Dsil-2018</strain>
    </source>
</reference>
<evidence type="ECO:0000313" key="2">
    <source>
        <dbReference type="Proteomes" id="UP000821865"/>
    </source>
</evidence>
<accession>A0ACB8C1D7</accession>
<proteinExistence type="predicted"/>
<comment type="caution">
    <text evidence="1">The sequence shown here is derived from an EMBL/GenBank/DDBJ whole genome shotgun (WGS) entry which is preliminary data.</text>
</comment>
<name>A0ACB8C1D7_DERSI</name>
<protein>
    <submittedName>
        <fullName evidence="1">Uncharacterized protein</fullName>
    </submittedName>
</protein>
<sequence length="307" mass="34255">MRRIAGNEGELPARQRYALYAACCAVVVCVASAAALAVVALLHRGDSSWDYGCRTSFCVRAFELMKPPPGAPSPCDDFYGHVCFAFTRSRIDFLEALRLRRKTEYHESVLADRQAAATGNASDMLAYAHQVCAQFSHRQNPTLRTMASQMRLSLEVDMKSFLEARSSHNSTMHALTWAAVRMGISTLFNVTEGKAARRLHIYARHALFEPPNSLPRKPMPDQYNFGLSDKNKLLVYVDNLLRYLWRTKATDFVLQAIVKLASTLSKISFENDAGTQVKKLEDYVLPPGNFKIGAMIVNSVPRTTGRG</sequence>
<organism evidence="1 2">
    <name type="scientific">Dermacentor silvarum</name>
    <name type="common">Tick</name>
    <dbReference type="NCBI Taxonomy" id="543639"/>
    <lineage>
        <taxon>Eukaryota</taxon>
        <taxon>Metazoa</taxon>
        <taxon>Ecdysozoa</taxon>
        <taxon>Arthropoda</taxon>
        <taxon>Chelicerata</taxon>
        <taxon>Arachnida</taxon>
        <taxon>Acari</taxon>
        <taxon>Parasitiformes</taxon>
        <taxon>Ixodida</taxon>
        <taxon>Ixodoidea</taxon>
        <taxon>Ixodidae</taxon>
        <taxon>Rhipicephalinae</taxon>
        <taxon>Dermacentor</taxon>
    </lineage>
</organism>
<gene>
    <name evidence="1" type="ORF">HPB49_000392</name>
</gene>
<keyword evidence="2" id="KW-1185">Reference proteome</keyword>